<feature type="transmembrane region" description="Helical" evidence="2">
    <location>
        <begin position="17"/>
        <end position="37"/>
    </location>
</feature>
<dbReference type="Proteomes" id="UP001519291">
    <property type="component" value="Unassembled WGS sequence"/>
</dbReference>
<sequence length="241" mass="24535">MRRAPSARQATDAGQAFPLYITAVAGLLFIALAFFTVGRAGATKNGAQTAADAAALAAAQSYRDQLGTSFLHALRTGTAWQGIVLDGQVTTAVDVCGAALRFAKSNGASVRDCAPAHPPPSFTVAVESLKGVGKSVIPGTEDKKATATATAVVTPLCVPGAAPPEPKPSPSQEKGDKGDGGKEGEGKDDGGRSDEGKGGEKPPDRPAVLFLDCDGKHVTIDPGHPDRLPDTAELFAVHLAD</sequence>
<dbReference type="Pfam" id="PF13400">
    <property type="entry name" value="Tad"/>
    <property type="match status" value="1"/>
</dbReference>
<evidence type="ECO:0000256" key="1">
    <source>
        <dbReference type="SAM" id="MobiDB-lite"/>
    </source>
</evidence>
<dbReference type="InterPro" id="IPR028087">
    <property type="entry name" value="Tad_N"/>
</dbReference>
<evidence type="ECO:0000313" key="5">
    <source>
        <dbReference type="Proteomes" id="UP001519291"/>
    </source>
</evidence>
<organism evidence="4 5">
    <name type="scientific">Streptomyces syringium</name>
    <dbReference type="NCBI Taxonomy" id="76729"/>
    <lineage>
        <taxon>Bacteria</taxon>
        <taxon>Bacillati</taxon>
        <taxon>Actinomycetota</taxon>
        <taxon>Actinomycetes</taxon>
        <taxon>Kitasatosporales</taxon>
        <taxon>Streptomycetaceae</taxon>
        <taxon>Streptomyces</taxon>
    </lineage>
</organism>
<dbReference type="EMBL" id="JAGIOH010000001">
    <property type="protein sequence ID" value="MBP2404857.1"/>
    <property type="molecule type" value="Genomic_DNA"/>
</dbReference>
<keyword evidence="5" id="KW-1185">Reference proteome</keyword>
<reference evidence="4 5" key="1">
    <citation type="submission" date="2021-03" db="EMBL/GenBank/DDBJ databases">
        <title>Sequencing the genomes of 1000 actinobacteria strains.</title>
        <authorList>
            <person name="Klenk H.-P."/>
        </authorList>
    </citation>
    <scope>NUCLEOTIDE SEQUENCE [LARGE SCALE GENOMIC DNA]</scope>
    <source>
        <strain evidence="4 5">DSM 41480</strain>
    </source>
</reference>
<keyword evidence="2" id="KW-1133">Transmembrane helix</keyword>
<keyword evidence="2" id="KW-0812">Transmembrane</keyword>
<evidence type="ECO:0000259" key="3">
    <source>
        <dbReference type="Pfam" id="PF13400"/>
    </source>
</evidence>
<name>A0ABS4Y7U5_9ACTN</name>
<evidence type="ECO:0000256" key="2">
    <source>
        <dbReference type="SAM" id="Phobius"/>
    </source>
</evidence>
<evidence type="ECO:0000313" key="4">
    <source>
        <dbReference type="EMBL" id="MBP2404857.1"/>
    </source>
</evidence>
<gene>
    <name evidence="4" type="ORF">JO379_004326</name>
</gene>
<comment type="caution">
    <text evidence="4">The sequence shown here is derived from an EMBL/GenBank/DDBJ whole genome shotgun (WGS) entry which is preliminary data.</text>
</comment>
<dbReference type="RefSeq" id="WP_209516511.1">
    <property type="nucleotide sequence ID" value="NZ_JAGIOH010000001.1"/>
</dbReference>
<feature type="compositionally biased region" description="Basic and acidic residues" evidence="1">
    <location>
        <begin position="213"/>
        <end position="228"/>
    </location>
</feature>
<accession>A0ABS4Y7U5</accession>
<proteinExistence type="predicted"/>
<feature type="region of interest" description="Disordered" evidence="1">
    <location>
        <begin position="157"/>
        <end position="228"/>
    </location>
</feature>
<feature type="compositionally biased region" description="Basic and acidic residues" evidence="1">
    <location>
        <begin position="173"/>
        <end position="204"/>
    </location>
</feature>
<feature type="domain" description="Putative Flp pilus-assembly TadG-like N-terminal" evidence="3">
    <location>
        <begin position="14"/>
        <end position="60"/>
    </location>
</feature>
<dbReference type="GeneID" id="91571192"/>
<keyword evidence="2" id="KW-0472">Membrane</keyword>
<protein>
    <submittedName>
        <fullName evidence="4">Flp pilus assembly protein TadG</fullName>
    </submittedName>
</protein>